<gene>
    <name evidence="4" type="ORF">GGR24_000079</name>
</gene>
<dbReference type="EMBL" id="JACIDR010000001">
    <property type="protein sequence ID" value="MBB3971446.1"/>
    <property type="molecule type" value="Genomic_DNA"/>
</dbReference>
<evidence type="ECO:0000259" key="3">
    <source>
        <dbReference type="PROSITE" id="PS50110"/>
    </source>
</evidence>
<dbReference type="Pfam" id="PF00072">
    <property type="entry name" value="Response_reg"/>
    <property type="match status" value="1"/>
</dbReference>
<evidence type="ECO:0000256" key="2">
    <source>
        <dbReference type="SAM" id="MobiDB-lite"/>
    </source>
</evidence>
<dbReference type="SUPFAM" id="SSF52172">
    <property type="entry name" value="CheY-like"/>
    <property type="match status" value="1"/>
</dbReference>
<sequence length="156" mass="15730">MRVLIVEDDMVVAGCLKPAVVEAGHQVVGLAADRDSAIALLGSARVHLALIDLGLADGLTGLEVARAAADQGVPAVLTTGHRSLVPDDFAGAVGVIAKPYSPAHIAAALAFVAEGPEACGTTPVGLELSPCWTAPRRPRQPAPMSASVRASSAPSQ</sequence>
<evidence type="ECO:0000313" key="5">
    <source>
        <dbReference type="Proteomes" id="UP000528964"/>
    </source>
</evidence>
<dbReference type="GO" id="GO:0000160">
    <property type="term" value="P:phosphorelay signal transduction system"/>
    <property type="evidence" value="ECO:0007669"/>
    <property type="project" value="InterPro"/>
</dbReference>
<name>A0A7W6GD40_9HYPH</name>
<keyword evidence="1" id="KW-0597">Phosphoprotein</keyword>
<dbReference type="InterPro" id="IPR001789">
    <property type="entry name" value="Sig_transdc_resp-reg_receiver"/>
</dbReference>
<dbReference type="RefSeq" id="WP_183394411.1">
    <property type="nucleotide sequence ID" value="NZ_JACIDR010000001.1"/>
</dbReference>
<dbReference type="GO" id="GO:0003677">
    <property type="term" value="F:DNA binding"/>
    <property type="evidence" value="ECO:0007669"/>
    <property type="project" value="UniProtKB-KW"/>
</dbReference>
<dbReference type="Gene3D" id="3.40.50.2300">
    <property type="match status" value="1"/>
</dbReference>
<evidence type="ECO:0000313" key="4">
    <source>
        <dbReference type="EMBL" id="MBB3971446.1"/>
    </source>
</evidence>
<evidence type="ECO:0000256" key="1">
    <source>
        <dbReference type="PROSITE-ProRule" id="PRU00169"/>
    </source>
</evidence>
<dbReference type="SMART" id="SM00448">
    <property type="entry name" value="REC"/>
    <property type="match status" value="1"/>
</dbReference>
<keyword evidence="4" id="KW-0238">DNA-binding</keyword>
<keyword evidence="5" id="KW-1185">Reference proteome</keyword>
<organism evidence="4 5">
    <name type="scientific">Hansschlegelia beijingensis</name>
    <dbReference type="NCBI Taxonomy" id="1133344"/>
    <lineage>
        <taxon>Bacteria</taxon>
        <taxon>Pseudomonadati</taxon>
        <taxon>Pseudomonadota</taxon>
        <taxon>Alphaproteobacteria</taxon>
        <taxon>Hyphomicrobiales</taxon>
        <taxon>Methylopilaceae</taxon>
        <taxon>Hansschlegelia</taxon>
    </lineage>
</organism>
<comment type="caution">
    <text evidence="4">The sequence shown here is derived from an EMBL/GenBank/DDBJ whole genome shotgun (WGS) entry which is preliminary data.</text>
</comment>
<dbReference type="Proteomes" id="UP000528964">
    <property type="component" value="Unassembled WGS sequence"/>
</dbReference>
<dbReference type="InterPro" id="IPR011006">
    <property type="entry name" value="CheY-like_superfamily"/>
</dbReference>
<reference evidence="4 5" key="1">
    <citation type="submission" date="2020-08" db="EMBL/GenBank/DDBJ databases">
        <title>Genomic Encyclopedia of Type Strains, Phase IV (KMG-IV): sequencing the most valuable type-strain genomes for metagenomic binning, comparative biology and taxonomic classification.</title>
        <authorList>
            <person name="Goeker M."/>
        </authorList>
    </citation>
    <scope>NUCLEOTIDE SEQUENCE [LARGE SCALE GENOMIC DNA]</scope>
    <source>
        <strain evidence="4 5">DSM 25481</strain>
    </source>
</reference>
<feature type="region of interest" description="Disordered" evidence="2">
    <location>
        <begin position="134"/>
        <end position="156"/>
    </location>
</feature>
<protein>
    <submittedName>
        <fullName evidence="4">DNA-binding response OmpR family regulator</fullName>
    </submittedName>
</protein>
<proteinExistence type="predicted"/>
<feature type="modified residue" description="4-aspartylphosphate" evidence="1">
    <location>
        <position position="52"/>
    </location>
</feature>
<dbReference type="AlphaFoldDB" id="A0A7W6GD40"/>
<accession>A0A7W6GD40</accession>
<feature type="domain" description="Response regulatory" evidence="3">
    <location>
        <begin position="2"/>
        <end position="113"/>
    </location>
</feature>
<dbReference type="PROSITE" id="PS50110">
    <property type="entry name" value="RESPONSE_REGULATORY"/>
    <property type="match status" value="1"/>
</dbReference>